<proteinExistence type="predicted"/>
<dbReference type="AlphaFoldDB" id="A0A2R6X2G7"/>
<reference evidence="2" key="1">
    <citation type="journal article" date="2017" name="Cell">
        <title>Insights into land plant evolution garnered from the Marchantia polymorpha genome.</title>
        <authorList>
            <person name="Bowman J.L."/>
            <person name="Kohchi T."/>
            <person name="Yamato K.T."/>
            <person name="Jenkins J."/>
            <person name="Shu S."/>
            <person name="Ishizaki K."/>
            <person name="Yamaoka S."/>
            <person name="Nishihama R."/>
            <person name="Nakamura Y."/>
            <person name="Berger F."/>
            <person name="Adam C."/>
            <person name="Aki S.S."/>
            <person name="Althoff F."/>
            <person name="Araki T."/>
            <person name="Arteaga-Vazquez M.A."/>
            <person name="Balasubrmanian S."/>
            <person name="Barry K."/>
            <person name="Bauer D."/>
            <person name="Boehm C.R."/>
            <person name="Briginshaw L."/>
            <person name="Caballero-Perez J."/>
            <person name="Catarino B."/>
            <person name="Chen F."/>
            <person name="Chiyoda S."/>
            <person name="Chovatia M."/>
            <person name="Davies K.M."/>
            <person name="Delmans M."/>
            <person name="Demura T."/>
            <person name="Dierschke T."/>
            <person name="Dolan L."/>
            <person name="Dorantes-Acosta A.E."/>
            <person name="Eklund D.M."/>
            <person name="Florent S.N."/>
            <person name="Flores-Sandoval E."/>
            <person name="Fujiyama A."/>
            <person name="Fukuzawa H."/>
            <person name="Galik B."/>
            <person name="Grimanelli D."/>
            <person name="Grimwood J."/>
            <person name="Grossniklaus U."/>
            <person name="Hamada T."/>
            <person name="Haseloff J."/>
            <person name="Hetherington A.J."/>
            <person name="Higo A."/>
            <person name="Hirakawa Y."/>
            <person name="Hundley H.N."/>
            <person name="Ikeda Y."/>
            <person name="Inoue K."/>
            <person name="Inoue S.I."/>
            <person name="Ishida S."/>
            <person name="Jia Q."/>
            <person name="Kakita M."/>
            <person name="Kanazawa T."/>
            <person name="Kawai Y."/>
            <person name="Kawashima T."/>
            <person name="Kennedy M."/>
            <person name="Kinose K."/>
            <person name="Kinoshita T."/>
            <person name="Kohara Y."/>
            <person name="Koide E."/>
            <person name="Komatsu K."/>
            <person name="Kopischke S."/>
            <person name="Kubo M."/>
            <person name="Kyozuka J."/>
            <person name="Lagercrantz U."/>
            <person name="Lin S.S."/>
            <person name="Lindquist E."/>
            <person name="Lipzen A.M."/>
            <person name="Lu C.W."/>
            <person name="De Luna E."/>
            <person name="Martienssen R.A."/>
            <person name="Minamino N."/>
            <person name="Mizutani M."/>
            <person name="Mizutani M."/>
            <person name="Mochizuki N."/>
            <person name="Monte I."/>
            <person name="Mosher R."/>
            <person name="Nagasaki H."/>
            <person name="Nakagami H."/>
            <person name="Naramoto S."/>
            <person name="Nishitani K."/>
            <person name="Ohtani M."/>
            <person name="Okamoto T."/>
            <person name="Okumura M."/>
            <person name="Phillips J."/>
            <person name="Pollak B."/>
            <person name="Reinders A."/>
            <person name="Rovekamp M."/>
            <person name="Sano R."/>
            <person name="Sawa S."/>
            <person name="Schmid M.W."/>
            <person name="Shirakawa M."/>
            <person name="Solano R."/>
            <person name="Spunde A."/>
            <person name="Suetsugu N."/>
            <person name="Sugano S."/>
            <person name="Sugiyama A."/>
            <person name="Sun R."/>
            <person name="Suzuki Y."/>
            <person name="Takenaka M."/>
            <person name="Takezawa D."/>
            <person name="Tomogane H."/>
            <person name="Tsuzuki M."/>
            <person name="Ueda T."/>
            <person name="Umeda M."/>
            <person name="Ward J.M."/>
            <person name="Watanabe Y."/>
            <person name="Yazaki K."/>
            <person name="Yokoyama R."/>
            <person name="Yoshitake Y."/>
            <person name="Yotsui I."/>
            <person name="Zachgo S."/>
            <person name="Schmutz J."/>
        </authorList>
    </citation>
    <scope>NUCLEOTIDE SEQUENCE [LARGE SCALE GENOMIC DNA]</scope>
    <source>
        <strain evidence="2">Tak-1</strain>
    </source>
</reference>
<evidence type="ECO:0000313" key="2">
    <source>
        <dbReference type="Proteomes" id="UP000244005"/>
    </source>
</evidence>
<protein>
    <submittedName>
        <fullName evidence="1">Uncharacterized protein</fullName>
    </submittedName>
</protein>
<gene>
    <name evidence="1" type="ORF">MARPO_0041s0152</name>
</gene>
<accession>A0A2R6X2G7</accession>
<dbReference type="EMBL" id="KZ772713">
    <property type="protein sequence ID" value="PTQ40300.1"/>
    <property type="molecule type" value="Genomic_DNA"/>
</dbReference>
<dbReference type="OrthoDB" id="1924677at2759"/>
<organism evidence="1 2">
    <name type="scientific">Marchantia polymorpha</name>
    <name type="common">Common liverwort</name>
    <name type="synonym">Marchantia aquatica</name>
    <dbReference type="NCBI Taxonomy" id="3197"/>
    <lineage>
        <taxon>Eukaryota</taxon>
        <taxon>Viridiplantae</taxon>
        <taxon>Streptophyta</taxon>
        <taxon>Embryophyta</taxon>
        <taxon>Marchantiophyta</taxon>
        <taxon>Marchantiopsida</taxon>
        <taxon>Marchantiidae</taxon>
        <taxon>Marchantiales</taxon>
        <taxon>Marchantiaceae</taxon>
        <taxon>Marchantia</taxon>
    </lineage>
</organism>
<dbReference type="Gramene" id="Mp4g18700.1">
    <property type="protein sequence ID" value="Mp4g18700.1.cds1"/>
    <property type="gene ID" value="Mp4g18700"/>
</dbReference>
<keyword evidence="2" id="KW-1185">Reference proteome</keyword>
<dbReference type="Proteomes" id="UP000244005">
    <property type="component" value="Unassembled WGS sequence"/>
</dbReference>
<dbReference type="InterPro" id="IPR036047">
    <property type="entry name" value="F-box-like_dom_sf"/>
</dbReference>
<name>A0A2R6X2G7_MARPO</name>
<sequence>MVLETEESRPGDPWENLPLEFLIKVLRDHGRPVSALVACRLVFKRWMEIVDGPDLRNKIWNGHVPVFYDNDGKAYFCEVHDFLRFLGNLRRDVRDQFLQ</sequence>
<dbReference type="SUPFAM" id="SSF81383">
    <property type="entry name" value="F-box domain"/>
    <property type="match status" value="1"/>
</dbReference>
<evidence type="ECO:0000313" key="1">
    <source>
        <dbReference type="EMBL" id="PTQ40300.1"/>
    </source>
</evidence>